<accession>A0ABU2ZZY4</accession>
<evidence type="ECO:0000313" key="4">
    <source>
        <dbReference type="Proteomes" id="UP001266357"/>
    </source>
</evidence>
<dbReference type="Pfam" id="PF18628">
    <property type="entry name" value="P2_N"/>
    <property type="match status" value="1"/>
</dbReference>
<protein>
    <submittedName>
        <fullName evidence="3">Major capsid protein P2</fullName>
    </submittedName>
</protein>
<proteinExistence type="predicted"/>
<sequence>MSRNFRQLPSISNVVAGSKASLLVPLGFTYDIIKLKYSGVTLAQIEDIEVRIGSKPIQRYKDGERLNDINKYYGRNVEAGVLTLWFIRPEWDNKDERRMTAIGTADISSFDIQFKINAAAVAPVVTAYAVRSLNTPLGLITKVKDFPMSSATSGIQEIDNIPKQGRIAAIHSFKSDVSKSEVTVNSAIFNEFEKGISSGLQTDHKRVPNDAKHTTVDFLLEGDWSQSLIVEGVNDFRIRNTLDTSGATDVVIEYLAGIQGI</sequence>
<dbReference type="Gene3D" id="2.60.120.730">
    <property type="match status" value="2"/>
</dbReference>
<dbReference type="RefSeq" id="WP_311579731.1">
    <property type="nucleotide sequence ID" value="NZ_JAVRIF010000003.1"/>
</dbReference>
<reference evidence="3 4" key="1">
    <citation type="submission" date="2023-09" db="EMBL/GenBank/DDBJ databases">
        <authorList>
            <person name="Rey-Velasco X."/>
        </authorList>
    </citation>
    <scope>NUCLEOTIDE SEQUENCE [LARGE SCALE GENOMIC DNA]</scope>
    <source>
        <strain evidence="3 4">W431</strain>
    </source>
</reference>
<feature type="domain" description="Viral coat protein P2 C-terminal" evidence="2">
    <location>
        <begin position="140"/>
        <end position="256"/>
    </location>
</feature>
<feature type="domain" description="Viral coat protein P2 N-terminal" evidence="1">
    <location>
        <begin position="6"/>
        <end position="130"/>
    </location>
</feature>
<dbReference type="InterPro" id="IPR057915">
    <property type="entry name" value="P2_C"/>
</dbReference>
<dbReference type="EMBL" id="JAVRIF010000003">
    <property type="protein sequence ID" value="MDT0603492.1"/>
    <property type="molecule type" value="Genomic_DNA"/>
</dbReference>
<evidence type="ECO:0000259" key="2">
    <source>
        <dbReference type="Pfam" id="PF25513"/>
    </source>
</evidence>
<dbReference type="Pfam" id="PF25513">
    <property type="entry name" value="P2_C"/>
    <property type="match status" value="1"/>
</dbReference>
<evidence type="ECO:0000313" key="3">
    <source>
        <dbReference type="EMBL" id="MDT0603492.1"/>
    </source>
</evidence>
<dbReference type="InterPro" id="IPR041377">
    <property type="entry name" value="P2_N"/>
</dbReference>
<keyword evidence="4" id="KW-1185">Reference proteome</keyword>
<evidence type="ECO:0000259" key="1">
    <source>
        <dbReference type="Pfam" id="PF18628"/>
    </source>
</evidence>
<name>A0ABU2ZZY4_9GAMM</name>
<organism evidence="3 4">
    <name type="scientific">Thalassotalea castellviae</name>
    <dbReference type="NCBI Taxonomy" id="3075612"/>
    <lineage>
        <taxon>Bacteria</taxon>
        <taxon>Pseudomonadati</taxon>
        <taxon>Pseudomonadota</taxon>
        <taxon>Gammaproteobacteria</taxon>
        <taxon>Alteromonadales</taxon>
        <taxon>Colwelliaceae</taxon>
        <taxon>Thalassotalea</taxon>
    </lineage>
</organism>
<comment type="caution">
    <text evidence="3">The sequence shown here is derived from an EMBL/GenBank/DDBJ whole genome shotgun (WGS) entry which is preliminary data.</text>
</comment>
<dbReference type="InterPro" id="IPR053751">
    <property type="entry name" value="Viral_Major_Capsid_sf"/>
</dbReference>
<gene>
    <name evidence="3" type="ORF">RM573_07770</name>
</gene>
<dbReference type="Proteomes" id="UP001266357">
    <property type="component" value="Unassembled WGS sequence"/>
</dbReference>